<dbReference type="FunFam" id="3.30.70.270:FF:000001">
    <property type="entry name" value="Diguanylate cyclase domain protein"/>
    <property type="match status" value="1"/>
</dbReference>
<sequence>MEREAGSPARFGRRLNLLALAIALGVMGVTGASLWQSRQDAWDSAEIGARNVIAALGRDIGGNIRLVEAAMEGVADGLALPGIWAYPPDVRYLILFDRSARSPYLHSVMVFDTEGESIADSDGVLVRPLNVADRDYFRVHRDGPDAGLYLSEPFANRLHGGITSIAVSRRLDGPGGEFRGIVAATLSLPAVQQRLAGIALPADSSLNLFALDGSILVRQPPLAGGQRLSLAGAPTFERVKAEGEGVFTGPSAIDGGQKLYAFTRPAGLPLILNTAIPTREIMQPWLRKAAIMAALTVLLCGAVVVLTFLFQRELTRRSRLEAALEALAVTDALTGLANRRAMDRALEREWRAARRNGRPISFMMIDLDWFKQFNDYYGHTEGDQALRAVARLLLETARRPRDQAARYGGEEFCLLMPETDAAGARRVAQTLHAAVARRAMPHAGSPGGTLSLSIGLATADPRQQEPGPGDALQLVEAADRALYRAKAAGRDRIEARQVA</sequence>
<keyword evidence="6" id="KW-1185">Reference proteome</keyword>
<evidence type="ECO:0000313" key="6">
    <source>
        <dbReference type="Proteomes" id="UP000188879"/>
    </source>
</evidence>
<name>A0A1V2GYI4_9PROT</name>
<evidence type="ECO:0000313" key="5">
    <source>
        <dbReference type="EMBL" id="ONG50125.1"/>
    </source>
</evidence>
<dbReference type="CDD" id="cd12914">
    <property type="entry name" value="PDC1_DGC_like"/>
    <property type="match status" value="1"/>
</dbReference>
<dbReference type="GO" id="GO:0043709">
    <property type="term" value="P:cell adhesion involved in single-species biofilm formation"/>
    <property type="evidence" value="ECO:0007669"/>
    <property type="project" value="TreeGrafter"/>
</dbReference>
<evidence type="ECO:0000256" key="3">
    <source>
        <dbReference type="SAM" id="Phobius"/>
    </source>
</evidence>
<dbReference type="CDD" id="cd12915">
    <property type="entry name" value="PDC2_DGC_like"/>
    <property type="match status" value="1"/>
</dbReference>
<dbReference type="Gene3D" id="3.30.450.20">
    <property type="entry name" value="PAS domain"/>
    <property type="match status" value="2"/>
</dbReference>
<dbReference type="SMART" id="SM00267">
    <property type="entry name" value="GGDEF"/>
    <property type="match status" value="1"/>
</dbReference>
<evidence type="ECO:0000256" key="1">
    <source>
        <dbReference type="ARBA" id="ARBA00012528"/>
    </source>
</evidence>
<dbReference type="InterPro" id="IPR050469">
    <property type="entry name" value="Diguanylate_Cyclase"/>
</dbReference>
<dbReference type="PROSITE" id="PS50887">
    <property type="entry name" value="GGDEF"/>
    <property type="match status" value="1"/>
</dbReference>
<evidence type="ECO:0000259" key="4">
    <source>
        <dbReference type="PROSITE" id="PS50887"/>
    </source>
</evidence>
<dbReference type="PANTHER" id="PTHR45138:SF9">
    <property type="entry name" value="DIGUANYLATE CYCLASE DGCM-RELATED"/>
    <property type="match status" value="1"/>
</dbReference>
<keyword evidence="3" id="KW-0812">Transmembrane</keyword>
<comment type="catalytic activity">
    <reaction evidence="2">
        <text>2 GTP = 3',3'-c-di-GMP + 2 diphosphate</text>
        <dbReference type="Rhea" id="RHEA:24898"/>
        <dbReference type="ChEBI" id="CHEBI:33019"/>
        <dbReference type="ChEBI" id="CHEBI:37565"/>
        <dbReference type="ChEBI" id="CHEBI:58805"/>
        <dbReference type="EC" id="2.7.7.65"/>
    </reaction>
</comment>
<dbReference type="EC" id="2.7.7.65" evidence="1"/>
<dbReference type="GO" id="GO:1902201">
    <property type="term" value="P:negative regulation of bacterial-type flagellum-dependent cell motility"/>
    <property type="evidence" value="ECO:0007669"/>
    <property type="project" value="TreeGrafter"/>
</dbReference>
<organism evidence="5 6">
    <name type="scientific">Teichococcus deserti</name>
    <dbReference type="NCBI Taxonomy" id="1817963"/>
    <lineage>
        <taxon>Bacteria</taxon>
        <taxon>Pseudomonadati</taxon>
        <taxon>Pseudomonadota</taxon>
        <taxon>Alphaproteobacteria</taxon>
        <taxon>Acetobacterales</taxon>
        <taxon>Roseomonadaceae</taxon>
        <taxon>Roseomonas</taxon>
    </lineage>
</organism>
<dbReference type="Pfam" id="PF22588">
    <property type="entry name" value="dCache_1_like"/>
    <property type="match status" value="1"/>
</dbReference>
<dbReference type="SUPFAM" id="SSF55073">
    <property type="entry name" value="Nucleotide cyclase"/>
    <property type="match status" value="1"/>
</dbReference>
<keyword evidence="3" id="KW-1133">Transmembrane helix</keyword>
<feature type="transmembrane region" description="Helical" evidence="3">
    <location>
        <begin position="289"/>
        <end position="310"/>
    </location>
</feature>
<gene>
    <name evidence="5" type="ORF">BKE38_19325</name>
</gene>
<evidence type="ECO:0000256" key="2">
    <source>
        <dbReference type="ARBA" id="ARBA00034247"/>
    </source>
</evidence>
<dbReference type="InterPro" id="IPR043128">
    <property type="entry name" value="Rev_trsase/Diguanyl_cyclase"/>
</dbReference>
<dbReference type="Pfam" id="PF00990">
    <property type="entry name" value="GGDEF"/>
    <property type="match status" value="1"/>
</dbReference>
<dbReference type="AlphaFoldDB" id="A0A1V2GYI4"/>
<dbReference type="NCBIfam" id="TIGR00254">
    <property type="entry name" value="GGDEF"/>
    <property type="match status" value="1"/>
</dbReference>
<reference evidence="5 6" key="1">
    <citation type="submission" date="2016-10" db="EMBL/GenBank/DDBJ databases">
        <title>Draft Genome sequence of Roseomonas sp. strain M3.</title>
        <authorList>
            <person name="Subhash Y."/>
            <person name="Lee S."/>
        </authorList>
    </citation>
    <scope>NUCLEOTIDE SEQUENCE [LARGE SCALE GENOMIC DNA]</scope>
    <source>
        <strain evidence="5 6">M3</strain>
    </source>
</reference>
<dbReference type="EMBL" id="MLCO01000203">
    <property type="protein sequence ID" value="ONG50125.1"/>
    <property type="molecule type" value="Genomic_DNA"/>
</dbReference>
<dbReference type="CDD" id="cd01949">
    <property type="entry name" value="GGDEF"/>
    <property type="match status" value="1"/>
</dbReference>
<dbReference type="Proteomes" id="UP000188879">
    <property type="component" value="Unassembled WGS sequence"/>
</dbReference>
<dbReference type="InterPro" id="IPR029787">
    <property type="entry name" value="Nucleotide_cyclase"/>
</dbReference>
<dbReference type="Gene3D" id="3.30.70.270">
    <property type="match status" value="1"/>
</dbReference>
<feature type="domain" description="GGDEF" evidence="4">
    <location>
        <begin position="358"/>
        <end position="498"/>
    </location>
</feature>
<dbReference type="PANTHER" id="PTHR45138">
    <property type="entry name" value="REGULATORY COMPONENTS OF SENSORY TRANSDUCTION SYSTEM"/>
    <property type="match status" value="1"/>
</dbReference>
<comment type="caution">
    <text evidence="5">The sequence shown here is derived from an EMBL/GenBank/DDBJ whole genome shotgun (WGS) entry which is preliminary data.</text>
</comment>
<proteinExistence type="predicted"/>
<dbReference type="InterPro" id="IPR054327">
    <property type="entry name" value="His-kinase-like_sensor"/>
</dbReference>
<protein>
    <recommendedName>
        <fullName evidence="1">diguanylate cyclase</fullName>
        <ecNumber evidence="1">2.7.7.65</ecNumber>
    </recommendedName>
</protein>
<keyword evidence="3" id="KW-0472">Membrane</keyword>
<dbReference type="GO" id="GO:0052621">
    <property type="term" value="F:diguanylate cyclase activity"/>
    <property type="evidence" value="ECO:0007669"/>
    <property type="project" value="UniProtKB-EC"/>
</dbReference>
<accession>A0A1V2GYI4</accession>
<dbReference type="InterPro" id="IPR000160">
    <property type="entry name" value="GGDEF_dom"/>
</dbReference>
<dbReference type="GO" id="GO:0005886">
    <property type="term" value="C:plasma membrane"/>
    <property type="evidence" value="ECO:0007669"/>
    <property type="project" value="TreeGrafter"/>
</dbReference>